<evidence type="ECO:0000313" key="1">
    <source>
        <dbReference type="EMBL" id="VDN95252.1"/>
    </source>
</evidence>
<organism evidence="3">
    <name type="scientific">Brugia pahangi</name>
    <name type="common">Filarial nematode worm</name>
    <dbReference type="NCBI Taxonomy" id="6280"/>
    <lineage>
        <taxon>Eukaryota</taxon>
        <taxon>Metazoa</taxon>
        <taxon>Ecdysozoa</taxon>
        <taxon>Nematoda</taxon>
        <taxon>Chromadorea</taxon>
        <taxon>Rhabditida</taxon>
        <taxon>Spirurina</taxon>
        <taxon>Spiruromorpha</taxon>
        <taxon>Filarioidea</taxon>
        <taxon>Onchocercidae</taxon>
        <taxon>Brugia</taxon>
    </lineage>
</organism>
<evidence type="ECO:0000313" key="2">
    <source>
        <dbReference type="Proteomes" id="UP000278627"/>
    </source>
</evidence>
<evidence type="ECO:0000313" key="3">
    <source>
        <dbReference type="WBParaSite" id="BPAG_0001413901-mRNA-1"/>
    </source>
</evidence>
<gene>
    <name evidence="1" type="ORF">BPAG_LOCUS14067</name>
</gene>
<proteinExistence type="predicted"/>
<reference evidence="3" key="1">
    <citation type="submission" date="2017-02" db="UniProtKB">
        <authorList>
            <consortium name="WormBaseParasite"/>
        </authorList>
    </citation>
    <scope>IDENTIFICATION</scope>
</reference>
<sequence length="70" mass="8221">MIALFSNIPNDYPEYFKDGTAYLIRKETRKDGLIKAHFHIISDWIITVNEHLLLQCSQNRETKVLSVSKR</sequence>
<dbReference type="EMBL" id="UZAD01013510">
    <property type="protein sequence ID" value="VDN95252.1"/>
    <property type="molecule type" value="Genomic_DNA"/>
</dbReference>
<reference evidence="1 2" key="2">
    <citation type="submission" date="2018-11" db="EMBL/GenBank/DDBJ databases">
        <authorList>
            <consortium name="Pathogen Informatics"/>
        </authorList>
    </citation>
    <scope>NUCLEOTIDE SEQUENCE [LARGE SCALE GENOMIC DNA]</scope>
</reference>
<name>A0A0N4TYN9_BRUPA</name>
<protein>
    <submittedName>
        <fullName evidence="3">SH2 domain-containing protein</fullName>
    </submittedName>
</protein>
<accession>A0A0N4TYN9</accession>
<dbReference type="Proteomes" id="UP000278627">
    <property type="component" value="Unassembled WGS sequence"/>
</dbReference>
<dbReference type="WBParaSite" id="BPAG_0001413901-mRNA-1">
    <property type="protein sequence ID" value="BPAG_0001413901-mRNA-1"/>
    <property type="gene ID" value="BPAG_0001413901"/>
</dbReference>
<dbReference type="AlphaFoldDB" id="A0A0N4TYN9"/>
<keyword evidence="2" id="KW-1185">Reference proteome</keyword>